<reference evidence="2 3" key="1">
    <citation type="submission" date="2023-12" db="EMBL/GenBank/DDBJ databases">
        <title>Baltic Sea Cyanobacteria.</title>
        <authorList>
            <person name="Delbaje E."/>
            <person name="Fewer D.P."/>
            <person name="Shishido T.K."/>
        </authorList>
    </citation>
    <scope>NUCLEOTIDE SEQUENCE [LARGE SCALE GENOMIC DNA]</scope>
    <source>
        <strain evidence="2 3">UHCC 0281</strain>
    </source>
</reference>
<keyword evidence="1" id="KW-0812">Transmembrane</keyword>
<accession>A0ABU5SRQ2</accession>
<keyword evidence="1" id="KW-0472">Membrane</keyword>
<evidence type="ECO:0000313" key="3">
    <source>
        <dbReference type="Proteomes" id="UP001302329"/>
    </source>
</evidence>
<proteinExistence type="predicted"/>
<feature type="transmembrane region" description="Helical" evidence="1">
    <location>
        <begin position="51"/>
        <end position="69"/>
    </location>
</feature>
<feature type="transmembrane region" description="Helical" evidence="1">
    <location>
        <begin position="365"/>
        <end position="385"/>
    </location>
</feature>
<gene>
    <name evidence="2" type="ORF">VB739_01170</name>
</gene>
<protein>
    <submittedName>
        <fullName evidence="2">Uncharacterized protein</fullName>
    </submittedName>
</protein>
<comment type="caution">
    <text evidence="2">The sequence shown here is derived from an EMBL/GenBank/DDBJ whole genome shotgun (WGS) entry which is preliminary data.</text>
</comment>
<evidence type="ECO:0000313" key="2">
    <source>
        <dbReference type="EMBL" id="MEA5441160.1"/>
    </source>
</evidence>
<dbReference type="EMBL" id="JAYGHY010000002">
    <property type="protein sequence ID" value="MEA5441160.1"/>
    <property type="molecule type" value="Genomic_DNA"/>
</dbReference>
<keyword evidence="3" id="KW-1185">Reference proteome</keyword>
<dbReference type="RefSeq" id="WP_323355314.1">
    <property type="nucleotide sequence ID" value="NZ_JAYGHY010000002.1"/>
</dbReference>
<feature type="transmembrane region" description="Helical" evidence="1">
    <location>
        <begin position="233"/>
        <end position="255"/>
    </location>
</feature>
<dbReference type="Proteomes" id="UP001302329">
    <property type="component" value="Unassembled WGS sequence"/>
</dbReference>
<feature type="transmembrane region" description="Helical" evidence="1">
    <location>
        <begin position="275"/>
        <end position="294"/>
    </location>
</feature>
<feature type="transmembrane region" description="Helical" evidence="1">
    <location>
        <begin position="81"/>
        <end position="101"/>
    </location>
</feature>
<sequence length="399" mass="43802">MTHPNAQEGARIDRITPIELSFSPVVEDAPYRWLRSLGLNPRQSQGLVKRAIGVALFTWLPIVIWAWFHNRLLGISVPEPLLAHYGISVTCLVAIPLLILGEGVARRVVERTVFQFACSGLVVDGQLDRFRSILKSMARLRDLSLPWVLVLGVVAAITLTSPTSLDGLNWAAEGGGRLGFGGAWFLYVARPIYIALLLGWGWRLLLVGLLCWRIARLDLSLVPTHPDRACGLGFLEVLPEAFSLWALAMSAVIMASWTHELHHHGQTLRGLHLPFLAFIAGTTLVMVAPLLAFAPRLIAFRRQALRDYGALVGVHGRLVRQRWILGERLADADILEAPELGPIADTAAIYDAVRATRPTPVSLPALLKILVPLLIPALIGISTQIPLRQLLLKIGHALL</sequence>
<keyword evidence="1" id="KW-1133">Transmembrane helix</keyword>
<name>A0ABU5SRQ2_9CYAN</name>
<organism evidence="2 3">
    <name type="scientific">Cyanobium gracile UHCC 0281</name>
    <dbReference type="NCBI Taxonomy" id="3110309"/>
    <lineage>
        <taxon>Bacteria</taxon>
        <taxon>Bacillati</taxon>
        <taxon>Cyanobacteriota</taxon>
        <taxon>Cyanophyceae</taxon>
        <taxon>Synechococcales</taxon>
        <taxon>Prochlorococcaceae</taxon>
        <taxon>Cyanobium</taxon>
    </lineage>
</organism>
<evidence type="ECO:0000256" key="1">
    <source>
        <dbReference type="SAM" id="Phobius"/>
    </source>
</evidence>
<feature type="transmembrane region" description="Helical" evidence="1">
    <location>
        <begin position="143"/>
        <end position="161"/>
    </location>
</feature>